<sequence>MSTENRALRAANMLLKASNGNLKKDATTAKAERVKALRTQLAEKDKRTSELSNILSEQKCNDQKVTKHVGKCQKALLANQIRLQKIPLKIEEWYILFQTFVDNTINAISHVDEDVQIVSRTDIFICAKIFLEEMKKMISSFCEHSDQIKMLVERIDNKIGDLERTEKNWTYFNSASVWKRMVGEHHTGEEPQIGLQTERRDQSQLNLRLLDSYIEISLKAPETDVYSFLFVVLGQLKEMKVSKKENFKDFLNRASNTISFYQPQLSQKMLNEKIKDLNEEIGGLEQRVKDVENELDEERKCHFVGRAATQIRNRTMNEGNEKLQAAHSLADICCLSAKLDEEKMKNAALMDMLKEKDVKLKETSKGVGRILRGAVEVKMKDEDVKSKDVKAPIVEENNNAETYEAEQGALCFDYFYFFCYSILILLFHYYSKFGKRTNKTGHQQAQVLPQHQVLLQALGQHLGHPQAAGNRQPHHHASGQQQAPPQAPEYQQALRQQVIEQQGGLPQLARSEDEDGRRHPNCRGPRNHYDNSAQGKFWFASLI</sequence>
<name>G0NY91_CAEBE</name>
<dbReference type="InParanoid" id="G0NY91"/>
<keyword evidence="5" id="KW-1185">Reference proteome</keyword>
<feature type="region of interest" description="Disordered" evidence="2">
    <location>
        <begin position="464"/>
        <end position="492"/>
    </location>
</feature>
<feature type="coiled-coil region" evidence="1">
    <location>
        <begin position="267"/>
        <end position="301"/>
    </location>
</feature>
<evidence type="ECO:0000256" key="3">
    <source>
        <dbReference type="SAM" id="Phobius"/>
    </source>
</evidence>
<accession>G0NY91</accession>
<feature type="compositionally biased region" description="Low complexity" evidence="2">
    <location>
        <begin position="478"/>
        <end position="492"/>
    </location>
</feature>
<gene>
    <name evidence="4" type="ORF">CAEBREN_03673</name>
</gene>
<dbReference type="Proteomes" id="UP000008068">
    <property type="component" value="Unassembled WGS sequence"/>
</dbReference>
<feature type="region of interest" description="Disordered" evidence="2">
    <location>
        <begin position="505"/>
        <end position="531"/>
    </location>
</feature>
<feature type="transmembrane region" description="Helical" evidence="3">
    <location>
        <begin position="414"/>
        <end position="430"/>
    </location>
</feature>
<keyword evidence="3" id="KW-0812">Transmembrane</keyword>
<dbReference type="HOGENOM" id="CLU_501761_0_0_1"/>
<keyword evidence="1" id="KW-0175">Coiled coil</keyword>
<dbReference type="AlphaFoldDB" id="G0NY91"/>
<proteinExistence type="predicted"/>
<protein>
    <submittedName>
        <fullName evidence="4">Uncharacterized protein</fullName>
    </submittedName>
</protein>
<evidence type="ECO:0000313" key="4">
    <source>
        <dbReference type="EMBL" id="EGT40006.1"/>
    </source>
</evidence>
<keyword evidence="3" id="KW-1133">Transmembrane helix</keyword>
<evidence type="ECO:0000313" key="5">
    <source>
        <dbReference type="Proteomes" id="UP000008068"/>
    </source>
</evidence>
<evidence type="ECO:0000256" key="2">
    <source>
        <dbReference type="SAM" id="MobiDB-lite"/>
    </source>
</evidence>
<keyword evidence="3" id="KW-0472">Membrane</keyword>
<dbReference type="EMBL" id="GL379979">
    <property type="protein sequence ID" value="EGT40006.1"/>
    <property type="molecule type" value="Genomic_DNA"/>
</dbReference>
<organism evidence="5">
    <name type="scientific">Caenorhabditis brenneri</name>
    <name type="common">Nematode worm</name>
    <dbReference type="NCBI Taxonomy" id="135651"/>
    <lineage>
        <taxon>Eukaryota</taxon>
        <taxon>Metazoa</taxon>
        <taxon>Ecdysozoa</taxon>
        <taxon>Nematoda</taxon>
        <taxon>Chromadorea</taxon>
        <taxon>Rhabditida</taxon>
        <taxon>Rhabditina</taxon>
        <taxon>Rhabditomorpha</taxon>
        <taxon>Rhabditoidea</taxon>
        <taxon>Rhabditidae</taxon>
        <taxon>Peloderinae</taxon>
        <taxon>Caenorhabditis</taxon>
    </lineage>
</organism>
<reference evidence="5" key="1">
    <citation type="submission" date="2011-07" db="EMBL/GenBank/DDBJ databases">
        <authorList>
            <consortium name="Caenorhabditis brenneri Sequencing and Analysis Consortium"/>
            <person name="Wilson R.K."/>
        </authorList>
    </citation>
    <scope>NUCLEOTIDE SEQUENCE [LARGE SCALE GENOMIC DNA]</scope>
    <source>
        <strain evidence="5">PB2801</strain>
    </source>
</reference>
<evidence type="ECO:0000256" key="1">
    <source>
        <dbReference type="SAM" id="Coils"/>
    </source>
</evidence>